<name>A0A2W2A7G3_9BACT</name>
<dbReference type="GO" id="GO:0051213">
    <property type="term" value="F:dioxygenase activity"/>
    <property type="evidence" value="ECO:0007669"/>
    <property type="project" value="UniProtKB-KW"/>
</dbReference>
<gene>
    <name evidence="2" type="ORF">DN068_19595</name>
</gene>
<dbReference type="OrthoDB" id="190276at2"/>
<dbReference type="GO" id="GO:0006307">
    <property type="term" value="P:DNA alkylation repair"/>
    <property type="evidence" value="ECO:0007669"/>
    <property type="project" value="InterPro"/>
</dbReference>
<reference evidence="2 3" key="1">
    <citation type="submission" date="2018-06" db="EMBL/GenBank/DDBJ databases">
        <title>Mucibacter soli gen. nov., sp. nov., a new member of the family Chitinophagaceae producing mucin.</title>
        <authorList>
            <person name="Kim M.-K."/>
            <person name="Park S."/>
            <person name="Kim T.-S."/>
            <person name="Joung Y."/>
            <person name="Han J.-H."/>
            <person name="Kim S.B."/>
        </authorList>
    </citation>
    <scope>NUCLEOTIDE SEQUENCE [LARGE SCALE GENOMIC DNA]</scope>
    <source>
        <strain evidence="2 3">R1-15</strain>
    </source>
</reference>
<sequence>MEQLSFFEHDENDLSVLADVLDYLPAMFTKAVGDHYLAHFIKSVPWQQRSVLMYGKEVMTPRLTAWYGDVDADYSISGSNATPLPWTDELLEIREKVITQSGFNFNTVLLNYYRDGNDSVSWHDDQDNIPGRNQIVASVSFGQERMFDIRQKKNHAVKYSIPLPNGSYLLMKGRFQDDWQHRIDKSKHQMKPRINLTFRISNTRIISSNLSP</sequence>
<evidence type="ECO:0000313" key="2">
    <source>
        <dbReference type="EMBL" id="PZF71181.1"/>
    </source>
</evidence>
<feature type="domain" description="Fe2OG dioxygenase" evidence="1">
    <location>
        <begin position="104"/>
        <end position="202"/>
    </location>
</feature>
<dbReference type="InterPro" id="IPR037151">
    <property type="entry name" value="AlkB-like_sf"/>
</dbReference>
<dbReference type="EMBL" id="QKTW01000026">
    <property type="protein sequence ID" value="PZF71181.1"/>
    <property type="molecule type" value="Genomic_DNA"/>
</dbReference>
<dbReference type="InterPro" id="IPR027450">
    <property type="entry name" value="AlkB-like"/>
</dbReference>
<dbReference type="PANTHER" id="PTHR31212">
    <property type="entry name" value="ALPHA-KETOGLUTARATE-DEPENDENT DIOXYGENASE ALKB HOMOLOG 3"/>
    <property type="match status" value="1"/>
</dbReference>
<dbReference type="Pfam" id="PF13532">
    <property type="entry name" value="2OG-FeII_Oxy_2"/>
    <property type="match status" value="1"/>
</dbReference>
<organism evidence="2 3">
    <name type="scientific">Taibaiella soli</name>
    <dbReference type="NCBI Taxonomy" id="1649169"/>
    <lineage>
        <taxon>Bacteria</taxon>
        <taxon>Pseudomonadati</taxon>
        <taxon>Bacteroidota</taxon>
        <taxon>Chitinophagia</taxon>
        <taxon>Chitinophagales</taxon>
        <taxon>Chitinophagaceae</taxon>
        <taxon>Taibaiella</taxon>
    </lineage>
</organism>
<keyword evidence="2" id="KW-0560">Oxidoreductase</keyword>
<dbReference type="PROSITE" id="PS51471">
    <property type="entry name" value="FE2OG_OXY"/>
    <property type="match status" value="1"/>
</dbReference>
<evidence type="ECO:0000259" key="1">
    <source>
        <dbReference type="PROSITE" id="PS51471"/>
    </source>
</evidence>
<comment type="caution">
    <text evidence="2">The sequence shown here is derived from an EMBL/GenBank/DDBJ whole genome shotgun (WGS) entry which is preliminary data.</text>
</comment>
<dbReference type="SUPFAM" id="SSF51197">
    <property type="entry name" value="Clavaminate synthase-like"/>
    <property type="match status" value="1"/>
</dbReference>
<dbReference type="Proteomes" id="UP000248745">
    <property type="component" value="Unassembled WGS sequence"/>
</dbReference>
<dbReference type="AlphaFoldDB" id="A0A2W2A7G3"/>
<dbReference type="InterPro" id="IPR005123">
    <property type="entry name" value="Oxoglu/Fe-dep_dioxygenase_dom"/>
</dbReference>
<keyword evidence="3" id="KW-1185">Reference proteome</keyword>
<evidence type="ECO:0000313" key="3">
    <source>
        <dbReference type="Proteomes" id="UP000248745"/>
    </source>
</evidence>
<protein>
    <submittedName>
        <fullName evidence="2">Alpha-ketoglutarate-dependent dioxygenase AlkB</fullName>
    </submittedName>
</protein>
<dbReference type="Gene3D" id="2.60.120.590">
    <property type="entry name" value="Alpha-ketoglutarate-dependent dioxygenase AlkB-like"/>
    <property type="match status" value="1"/>
</dbReference>
<dbReference type="RefSeq" id="WP_111000649.1">
    <property type="nucleotide sequence ID" value="NZ_QKTW01000026.1"/>
</dbReference>
<dbReference type="PANTHER" id="PTHR31212:SF4">
    <property type="entry name" value="ALPHA-KETOGLUTARATE-DEPENDENT DIOXYGENASE ALKB HOMOLOG 3"/>
    <property type="match status" value="1"/>
</dbReference>
<accession>A0A2W2A7G3</accession>
<keyword evidence="2" id="KW-0223">Dioxygenase</keyword>
<proteinExistence type="predicted"/>
<dbReference type="InterPro" id="IPR032854">
    <property type="entry name" value="ALKBH3"/>
</dbReference>